<dbReference type="GO" id="GO:0005765">
    <property type="term" value="C:lysosomal membrane"/>
    <property type="evidence" value="ECO:0007669"/>
    <property type="project" value="UniProtKB-SubCell"/>
</dbReference>
<sequence>MVYIYNPPSYGYAQFFGPKQQMVSCPKCKQQSLTQLEYVKGRGGWLGCTMFAGFGISFCCCAPIPFYCDNCKDVKHYCGMCNTYIGKYVRDGRRPVVILPPELYGFKNDQPTN</sequence>
<keyword evidence="6" id="KW-0862">Zinc</keyword>
<organism evidence="9 10">
    <name type="scientific">Meloidogyne hapla</name>
    <name type="common">Root-knot nematode worm</name>
    <dbReference type="NCBI Taxonomy" id="6305"/>
    <lineage>
        <taxon>Eukaryota</taxon>
        <taxon>Metazoa</taxon>
        <taxon>Ecdysozoa</taxon>
        <taxon>Nematoda</taxon>
        <taxon>Chromadorea</taxon>
        <taxon>Rhabditida</taxon>
        <taxon>Tylenchina</taxon>
        <taxon>Tylenchomorpha</taxon>
        <taxon>Tylenchoidea</taxon>
        <taxon>Meloidogynidae</taxon>
        <taxon>Meloidogyninae</taxon>
        <taxon>Meloidogyne</taxon>
    </lineage>
</organism>
<protein>
    <submittedName>
        <fullName evidence="10">LITAF domain-containing protein</fullName>
    </submittedName>
</protein>
<dbReference type="PROSITE" id="PS51837">
    <property type="entry name" value="LITAF"/>
    <property type="match status" value="1"/>
</dbReference>
<dbReference type="WBParaSite" id="MhA1_Contig29.frz3.gene5">
    <property type="protein sequence ID" value="MhA1_Contig29.frz3.gene5"/>
    <property type="gene ID" value="MhA1_Contig29.frz3.gene5"/>
</dbReference>
<comment type="similarity">
    <text evidence="4">Belongs to the CDIP1/LITAF family.</text>
</comment>
<evidence type="ECO:0000256" key="4">
    <source>
        <dbReference type="ARBA" id="ARBA00005975"/>
    </source>
</evidence>
<evidence type="ECO:0000313" key="10">
    <source>
        <dbReference type="WBParaSite" id="MhA1_Contig29.frz3.gene5"/>
    </source>
</evidence>
<evidence type="ECO:0000256" key="1">
    <source>
        <dbReference type="ARBA" id="ARBA00004414"/>
    </source>
</evidence>
<evidence type="ECO:0000256" key="5">
    <source>
        <dbReference type="ARBA" id="ARBA00022723"/>
    </source>
</evidence>
<name>A0A1I8BJY6_MELHA</name>
<dbReference type="AlphaFoldDB" id="A0A1I8BJY6"/>
<evidence type="ECO:0000259" key="8">
    <source>
        <dbReference type="PROSITE" id="PS51837"/>
    </source>
</evidence>
<feature type="domain" description="LITAF" evidence="8">
    <location>
        <begin position="1"/>
        <end position="90"/>
    </location>
</feature>
<dbReference type="Pfam" id="PF10601">
    <property type="entry name" value="zf-LITAF-like"/>
    <property type="match status" value="1"/>
</dbReference>
<keyword evidence="9" id="KW-1185">Reference proteome</keyword>
<dbReference type="Proteomes" id="UP000095281">
    <property type="component" value="Unplaced"/>
</dbReference>
<evidence type="ECO:0000256" key="2">
    <source>
        <dbReference type="ARBA" id="ARBA00004481"/>
    </source>
</evidence>
<comment type="subcellular location">
    <subcellularLocation>
        <location evidence="2">Endosome membrane</location>
        <topology evidence="2">Peripheral membrane protein</topology>
    </subcellularLocation>
    <subcellularLocation>
        <location evidence="1">Late endosome membrane</location>
    </subcellularLocation>
    <subcellularLocation>
        <location evidence="3">Lysosome membrane</location>
        <topology evidence="3">Peripheral membrane protein</topology>
        <orientation evidence="3">Cytoplasmic side</orientation>
    </subcellularLocation>
</comment>
<keyword evidence="7" id="KW-0472">Membrane</keyword>
<dbReference type="GO" id="GO:0008270">
    <property type="term" value="F:zinc ion binding"/>
    <property type="evidence" value="ECO:0007669"/>
    <property type="project" value="TreeGrafter"/>
</dbReference>
<dbReference type="PANTHER" id="PTHR23292:SF6">
    <property type="entry name" value="FI16602P1-RELATED"/>
    <property type="match status" value="1"/>
</dbReference>
<dbReference type="InterPro" id="IPR006629">
    <property type="entry name" value="LITAF"/>
</dbReference>
<accession>A0A1I8BJY6</accession>
<dbReference type="SMART" id="SM00714">
    <property type="entry name" value="LITAF"/>
    <property type="match status" value="1"/>
</dbReference>
<dbReference type="GO" id="GO:0031902">
    <property type="term" value="C:late endosome membrane"/>
    <property type="evidence" value="ECO:0007669"/>
    <property type="project" value="UniProtKB-SubCell"/>
</dbReference>
<evidence type="ECO:0000313" key="9">
    <source>
        <dbReference type="Proteomes" id="UP000095281"/>
    </source>
</evidence>
<dbReference type="PANTHER" id="PTHR23292">
    <property type="entry name" value="LIPOPOLYSACCHARIDE-INDUCED TUMOR NECROSIS FACTOR-ALPHA FACTOR"/>
    <property type="match status" value="1"/>
</dbReference>
<evidence type="ECO:0000256" key="6">
    <source>
        <dbReference type="ARBA" id="ARBA00022833"/>
    </source>
</evidence>
<keyword evidence="5" id="KW-0479">Metal-binding</keyword>
<evidence type="ECO:0000256" key="7">
    <source>
        <dbReference type="ARBA" id="ARBA00023136"/>
    </source>
</evidence>
<evidence type="ECO:0000256" key="3">
    <source>
        <dbReference type="ARBA" id="ARBA00004630"/>
    </source>
</evidence>
<proteinExistence type="inferred from homology"/>
<dbReference type="InterPro" id="IPR037519">
    <property type="entry name" value="LITAF_fam"/>
</dbReference>
<reference evidence="10" key="1">
    <citation type="submission" date="2016-11" db="UniProtKB">
        <authorList>
            <consortium name="WormBaseParasite"/>
        </authorList>
    </citation>
    <scope>IDENTIFICATION</scope>
</reference>